<dbReference type="InterPro" id="IPR029031">
    <property type="entry name" value="Gingipain_N_sf"/>
</dbReference>
<dbReference type="GO" id="GO:0006508">
    <property type="term" value="P:proteolysis"/>
    <property type="evidence" value="ECO:0007669"/>
    <property type="project" value="InterPro"/>
</dbReference>
<organism evidence="4 5">
    <name type="scientific">Hymenobacter ginkgonis</name>
    <dbReference type="NCBI Taxonomy" id="2682976"/>
    <lineage>
        <taxon>Bacteria</taxon>
        <taxon>Pseudomonadati</taxon>
        <taxon>Bacteroidota</taxon>
        <taxon>Cytophagia</taxon>
        <taxon>Cytophagales</taxon>
        <taxon>Hymenobacteraceae</taxon>
        <taxon>Hymenobacter</taxon>
    </lineage>
</organism>
<dbReference type="RefSeq" id="WP_157565199.1">
    <property type="nucleotide sequence ID" value="NZ_WQKZ01000002.1"/>
</dbReference>
<keyword evidence="5" id="KW-1185">Reference proteome</keyword>
<dbReference type="Gene3D" id="2.60.40.4070">
    <property type="match status" value="1"/>
</dbReference>
<protein>
    <submittedName>
        <fullName evidence="4">Type IX secretion system sortase PorU</fullName>
    </submittedName>
</protein>
<dbReference type="Gene3D" id="3.40.50.1460">
    <property type="match status" value="1"/>
</dbReference>
<sequence length="1374" mass="148198">MRNFFPTLFLLATLVAGWRHSAQAQTSPGETVVPVTLSWTTYAALRGPNPDEPRRVPTFRGATHGPDEVLGTYTLRVLGTIATGALRDGVYEPFPAADAKLLGAATLPATPPVRLRFGTEARRAYSYVLVQPVRRNPQTGQAERLVSFSYAYQTGGVAPTARGANLSSTNSLLSTNAGRPHLQNSILRSGDWYKIGVPASGVYKLDRATLQSLGLPVSTLDPRKIQLYGNATGLLPQANATPRPDDLAENNIYFSGNNDAVFDAGEYFLFYAKGPHTWRASQPASAPLFGQGGLSGFLGEGGRFKHINNIYSDTAYYFVTVSGGNGRRIPAAAAPTVAPSGPAITTFLDRRFYEHDLVNVLHSGRRWLGESFSGSTAKNFKFSGDGNQPLADLVTGDTLRLTSAVATTALQASSFSVALNGTTLGTQLLSGIPNGSFTTVATNDFRTFTSLIPANFGTDPEVTFTFASGDPIGTGYLDYLELVVKRQLRLSGAFLEFNSLNYKRGAGTAGTFTLANASGAQVWEVTNPRRPQAQTLDASGNFVAYTDSLREFVAVQPTGNFVAPRLFGKIANQNLHAINSDGKTDLVIVTYPPFREQAEKLAQHRRDYNGLNVAVVTTKQIYNEYSSGGQDVTAIRDLMKQVYDRNPDPVNHRNYLLLFGDASYDYKSSAFNDASQEPAWWANRAPFKTTSRFDEANQNFVPTYESRESFLPVSGSRANVEGENSYSSEDYYGLLDDNEGEWLESSGVVFESVDIGIGRLPVRTALGQRADASQAAQVVAKIIAYDEPASFGKWRNRIALTADDGDGSAYATESETIFAANIKAAEPAYNLRKDYLDLFPQVSLAAGQRSPAAMAAIDESLEQGSLLIGYTGHGGPSALADEQIITTASLLNLQNKNRLTFLVTGTCDLSTYDNPDFTSAGEQVLTNNAEGGAVGLFTTTRVVLSFFNTEVVNSFYSQVLSRNSTGTLPFLGLAASTAKNNSLGGDLNNRNYTLLADPTTRLAYPRQRVVLDSINGRHVQSIATSLDTLQALGQVRLSGHVENGGVLNTAFGGTADITIFDKPVTVMTLGDQGSPPVPVETQENVIYGGQASVRAGRFSVKFIVPKDIAYNAGLGKISLYAADLANRVDAQGYQQVVVGGASRTASTDTTPPTVQLFMTDETFISGGSTDLSPLFIAHLSDKSGINTSSAGIGHDITATLDNDPTKLVIVNDSYTSDVDNFMSGRVRYPYKSLTPGPHTIKLKAWDTYNNSAEGTVDFIAAQSEQLALDHVLNYPNPFSNITTFHFDQNHAGEDLDVQVQIFTVAGRLVKTLRTTVPASTAHVPRTTQDPTLTWNGRDDYDDQLARGVYVYRVSIRLASGGQTATKFEKLVLLN</sequence>
<proteinExistence type="predicted"/>
<dbReference type="EMBL" id="WQKZ01000002">
    <property type="protein sequence ID" value="MVN76871.1"/>
    <property type="molecule type" value="Genomic_DNA"/>
</dbReference>
<dbReference type="GO" id="GO:0008234">
    <property type="term" value="F:cysteine-type peptidase activity"/>
    <property type="evidence" value="ECO:0007669"/>
    <property type="project" value="InterPro"/>
</dbReference>
<dbReference type="InterPro" id="IPR029030">
    <property type="entry name" value="Caspase-like_dom_sf"/>
</dbReference>
<feature type="signal peptide" evidence="2">
    <location>
        <begin position="1"/>
        <end position="24"/>
    </location>
</feature>
<dbReference type="NCBIfam" id="NF033707">
    <property type="entry name" value="T9SS_sortase"/>
    <property type="match status" value="1"/>
</dbReference>
<evidence type="ECO:0000259" key="3">
    <source>
        <dbReference type="Pfam" id="PF01364"/>
    </source>
</evidence>
<gene>
    <name evidence="4" type="primary">porU</name>
    <name evidence="4" type="ORF">GO988_11100</name>
</gene>
<evidence type="ECO:0000313" key="4">
    <source>
        <dbReference type="EMBL" id="MVN76871.1"/>
    </source>
</evidence>
<feature type="chain" id="PRO_5029688591" evidence="2">
    <location>
        <begin position="25"/>
        <end position="1374"/>
    </location>
</feature>
<evidence type="ECO:0000313" key="5">
    <source>
        <dbReference type="Proteomes" id="UP000441336"/>
    </source>
</evidence>
<dbReference type="Pfam" id="PF01364">
    <property type="entry name" value="Peptidase_C25"/>
    <property type="match status" value="1"/>
</dbReference>
<accession>A0A7K1TFE9</accession>
<dbReference type="SUPFAM" id="SSF52129">
    <property type="entry name" value="Caspase-like"/>
    <property type="match status" value="1"/>
</dbReference>
<dbReference type="InterPro" id="IPR001769">
    <property type="entry name" value="Gingipain"/>
</dbReference>
<dbReference type="Gene3D" id="3.40.50.10390">
    <property type="entry name" value="Gingipain r, domain 1"/>
    <property type="match status" value="1"/>
</dbReference>
<feature type="domain" description="Gingipain" evidence="3">
    <location>
        <begin position="587"/>
        <end position="1002"/>
    </location>
</feature>
<keyword evidence="1 2" id="KW-0732">Signal</keyword>
<evidence type="ECO:0000256" key="1">
    <source>
        <dbReference type="ARBA" id="ARBA00022729"/>
    </source>
</evidence>
<dbReference type="Proteomes" id="UP000441336">
    <property type="component" value="Unassembled WGS sequence"/>
</dbReference>
<evidence type="ECO:0000256" key="2">
    <source>
        <dbReference type="SAM" id="SignalP"/>
    </source>
</evidence>
<reference evidence="4 5" key="1">
    <citation type="submission" date="2019-12" db="EMBL/GenBank/DDBJ databases">
        <title>Hymenobacter sp. HMF4947 Genome sequencing and assembly.</title>
        <authorList>
            <person name="Kang H."/>
            <person name="Cha I."/>
            <person name="Kim H."/>
            <person name="Joh K."/>
        </authorList>
    </citation>
    <scope>NUCLEOTIDE SEQUENCE [LARGE SCALE GENOMIC DNA]</scope>
    <source>
        <strain evidence="4 5">HMF4947</strain>
    </source>
</reference>
<name>A0A7K1TFE9_9BACT</name>
<comment type="caution">
    <text evidence="4">The sequence shown here is derived from an EMBL/GenBank/DDBJ whole genome shotgun (WGS) entry which is preliminary data.</text>
</comment>
<dbReference type="CDD" id="cd02258">
    <property type="entry name" value="Peptidase_C25_N"/>
    <property type="match status" value="1"/>
</dbReference>